<dbReference type="WBParaSite" id="GPLIN_000956500">
    <property type="protein sequence ID" value="GPLIN_000956500"/>
    <property type="gene ID" value="GPLIN_000956500"/>
</dbReference>
<dbReference type="PANTHER" id="PTHR23510">
    <property type="entry name" value="INNER MEMBRANE TRANSPORT PROTEIN YAJR"/>
    <property type="match status" value="1"/>
</dbReference>
<evidence type="ECO:0000256" key="4">
    <source>
        <dbReference type="ARBA" id="ARBA00022989"/>
    </source>
</evidence>
<accession>A0A183C9L7</accession>
<sequence>MNSSSVGNSSTNSGGCDLNKYAWCAGLSRVNPWIYYGAIVLLIGPAFPNINVAMNTLFSRIIGPRMQSTQQGLLEMHGAIGRLIGPLLISFFYSSYGVRQIWLLECCQIILMISLWLLFYSRLVPLKINTG</sequence>
<dbReference type="AlphaFoldDB" id="A0A183C9L7"/>
<reference evidence="7" key="2">
    <citation type="submission" date="2014-05" db="EMBL/GenBank/DDBJ databases">
        <title>The genome and life-stage specific transcriptomes of Globodera pallida elucidate key aspects of plant parasitism by a cyst nematode.</title>
        <authorList>
            <person name="Cotton J.A."/>
            <person name="Lilley C.J."/>
            <person name="Jones L.M."/>
            <person name="Kikuchi T."/>
            <person name="Reid A.J."/>
            <person name="Thorpe P."/>
            <person name="Tsai I.J."/>
            <person name="Beasley H."/>
            <person name="Blok V."/>
            <person name="Cock P.J.A."/>
            <person name="Van den Akker S.E."/>
            <person name="Holroyd N."/>
            <person name="Hunt M."/>
            <person name="Mantelin S."/>
            <person name="Naghra H."/>
            <person name="Pain A."/>
            <person name="Palomares-Rius J.E."/>
            <person name="Zarowiecki M."/>
            <person name="Berriman M."/>
            <person name="Jones J.T."/>
            <person name="Urwin P.E."/>
        </authorList>
    </citation>
    <scope>NUCLEOTIDE SEQUENCE [LARGE SCALE GENOMIC DNA]</scope>
    <source>
        <strain evidence="7">Lindley</strain>
    </source>
</reference>
<proteinExistence type="predicted"/>
<protein>
    <submittedName>
        <fullName evidence="8">MFS domain-containing protein</fullName>
    </submittedName>
</protein>
<keyword evidence="4 6" id="KW-1133">Transmembrane helix</keyword>
<dbReference type="Proteomes" id="UP000050741">
    <property type="component" value="Unassembled WGS sequence"/>
</dbReference>
<evidence type="ECO:0000256" key="2">
    <source>
        <dbReference type="ARBA" id="ARBA00022448"/>
    </source>
</evidence>
<keyword evidence="7" id="KW-1185">Reference proteome</keyword>
<feature type="transmembrane region" description="Helical" evidence="6">
    <location>
        <begin position="79"/>
        <end position="96"/>
    </location>
</feature>
<feature type="transmembrane region" description="Helical" evidence="6">
    <location>
        <begin position="102"/>
        <end position="120"/>
    </location>
</feature>
<reference evidence="7" key="1">
    <citation type="submission" date="2013-12" db="EMBL/GenBank/DDBJ databases">
        <authorList>
            <person name="Aslett M."/>
        </authorList>
    </citation>
    <scope>NUCLEOTIDE SEQUENCE [LARGE SCALE GENOMIC DNA]</scope>
    <source>
        <strain evidence="7">Lindley</strain>
    </source>
</reference>
<evidence type="ECO:0000256" key="6">
    <source>
        <dbReference type="SAM" id="Phobius"/>
    </source>
</evidence>
<dbReference type="InterPro" id="IPR051068">
    <property type="entry name" value="MFS_Domain-Containing_Protein"/>
</dbReference>
<evidence type="ECO:0000256" key="1">
    <source>
        <dbReference type="ARBA" id="ARBA00004127"/>
    </source>
</evidence>
<keyword evidence="2" id="KW-0813">Transport</keyword>
<feature type="transmembrane region" description="Helical" evidence="6">
    <location>
        <begin position="33"/>
        <end position="58"/>
    </location>
</feature>
<evidence type="ECO:0000256" key="3">
    <source>
        <dbReference type="ARBA" id="ARBA00022692"/>
    </source>
</evidence>
<dbReference type="GO" id="GO:0005765">
    <property type="term" value="C:lysosomal membrane"/>
    <property type="evidence" value="ECO:0007669"/>
    <property type="project" value="TreeGrafter"/>
</dbReference>
<name>A0A183C9L7_GLOPA</name>
<reference evidence="8" key="3">
    <citation type="submission" date="2016-06" db="UniProtKB">
        <authorList>
            <consortium name="WormBaseParasite"/>
        </authorList>
    </citation>
    <scope>IDENTIFICATION</scope>
</reference>
<evidence type="ECO:0000313" key="8">
    <source>
        <dbReference type="WBParaSite" id="GPLIN_000956500"/>
    </source>
</evidence>
<dbReference type="SUPFAM" id="SSF103473">
    <property type="entry name" value="MFS general substrate transporter"/>
    <property type="match status" value="1"/>
</dbReference>
<organism evidence="7 8">
    <name type="scientific">Globodera pallida</name>
    <name type="common">Potato cyst nematode worm</name>
    <name type="synonym">Heterodera pallida</name>
    <dbReference type="NCBI Taxonomy" id="36090"/>
    <lineage>
        <taxon>Eukaryota</taxon>
        <taxon>Metazoa</taxon>
        <taxon>Ecdysozoa</taxon>
        <taxon>Nematoda</taxon>
        <taxon>Chromadorea</taxon>
        <taxon>Rhabditida</taxon>
        <taxon>Tylenchina</taxon>
        <taxon>Tylenchomorpha</taxon>
        <taxon>Tylenchoidea</taxon>
        <taxon>Heteroderidae</taxon>
        <taxon>Heteroderinae</taxon>
        <taxon>Globodera</taxon>
    </lineage>
</organism>
<dbReference type="InterPro" id="IPR036259">
    <property type="entry name" value="MFS_trans_sf"/>
</dbReference>
<comment type="subcellular location">
    <subcellularLocation>
        <location evidence="1">Endomembrane system</location>
        <topology evidence="1">Multi-pass membrane protein</topology>
    </subcellularLocation>
</comment>
<keyword evidence="3 6" id="KW-0812">Transmembrane</keyword>
<keyword evidence="5 6" id="KW-0472">Membrane</keyword>
<dbReference type="GO" id="GO:0012505">
    <property type="term" value="C:endomembrane system"/>
    <property type="evidence" value="ECO:0007669"/>
    <property type="project" value="UniProtKB-SubCell"/>
</dbReference>
<dbReference type="PANTHER" id="PTHR23510:SF3">
    <property type="entry name" value="MAJOR FACILITATOR SUPERFAMILY DOMAIN-CONTAINING PROTEIN 8"/>
    <property type="match status" value="1"/>
</dbReference>
<evidence type="ECO:0000313" key="7">
    <source>
        <dbReference type="Proteomes" id="UP000050741"/>
    </source>
</evidence>
<dbReference type="Gene3D" id="1.20.1250.20">
    <property type="entry name" value="MFS general substrate transporter like domains"/>
    <property type="match status" value="1"/>
</dbReference>
<evidence type="ECO:0000256" key="5">
    <source>
        <dbReference type="ARBA" id="ARBA00023136"/>
    </source>
</evidence>